<feature type="transmembrane region" description="Helical" evidence="2">
    <location>
        <begin position="62"/>
        <end position="82"/>
    </location>
</feature>
<keyword evidence="2" id="KW-0472">Membrane</keyword>
<name>A0A7X0IF85_9ACTN</name>
<evidence type="ECO:0000256" key="1">
    <source>
        <dbReference type="SAM" id="MobiDB-lite"/>
    </source>
</evidence>
<keyword evidence="2" id="KW-0812">Transmembrane</keyword>
<dbReference type="Proteomes" id="UP000555564">
    <property type="component" value="Unassembled WGS sequence"/>
</dbReference>
<comment type="caution">
    <text evidence="3">The sequence shown here is derived from an EMBL/GenBank/DDBJ whole genome shotgun (WGS) entry which is preliminary data.</text>
</comment>
<accession>A0A7X0IF85</accession>
<evidence type="ECO:0000313" key="3">
    <source>
        <dbReference type="EMBL" id="MBB6474149.1"/>
    </source>
</evidence>
<dbReference type="EMBL" id="JACHIU010000001">
    <property type="protein sequence ID" value="MBB6474149.1"/>
    <property type="molecule type" value="Genomic_DNA"/>
</dbReference>
<feature type="transmembrane region" description="Helical" evidence="2">
    <location>
        <begin position="12"/>
        <end position="31"/>
    </location>
</feature>
<proteinExistence type="predicted"/>
<organism evidence="3 4">
    <name type="scientific">Sphaerisporangium rubeum</name>
    <dbReference type="NCBI Taxonomy" id="321317"/>
    <lineage>
        <taxon>Bacteria</taxon>
        <taxon>Bacillati</taxon>
        <taxon>Actinomycetota</taxon>
        <taxon>Actinomycetes</taxon>
        <taxon>Streptosporangiales</taxon>
        <taxon>Streptosporangiaceae</taxon>
        <taxon>Sphaerisporangium</taxon>
    </lineage>
</organism>
<feature type="transmembrane region" description="Helical" evidence="2">
    <location>
        <begin position="37"/>
        <end position="55"/>
    </location>
</feature>
<feature type="region of interest" description="Disordered" evidence="1">
    <location>
        <begin position="171"/>
        <end position="191"/>
    </location>
</feature>
<evidence type="ECO:0000256" key="2">
    <source>
        <dbReference type="SAM" id="Phobius"/>
    </source>
</evidence>
<feature type="transmembrane region" description="Helical" evidence="2">
    <location>
        <begin position="102"/>
        <end position="120"/>
    </location>
</feature>
<gene>
    <name evidence="3" type="ORF">BJ992_003580</name>
</gene>
<protein>
    <submittedName>
        <fullName evidence="3">Uncharacterized protein</fullName>
    </submittedName>
</protein>
<feature type="compositionally biased region" description="Basic and acidic residues" evidence="1">
    <location>
        <begin position="172"/>
        <end position="181"/>
    </location>
</feature>
<reference evidence="3 4" key="1">
    <citation type="submission" date="2020-08" db="EMBL/GenBank/DDBJ databases">
        <title>Sequencing the genomes of 1000 actinobacteria strains.</title>
        <authorList>
            <person name="Klenk H.-P."/>
        </authorList>
    </citation>
    <scope>NUCLEOTIDE SEQUENCE [LARGE SCALE GENOMIC DNA]</scope>
    <source>
        <strain evidence="3 4">DSM 44936</strain>
    </source>
</reference>
<sequence length="191" mass="19965">MHARLPLRLARAAAFTVVCVGLAVLGHRVAGGSGPDWRALCAGGGAVAVLAALAAGRERSPLTITLFLIGTQTALHQLLGASAGGPALNAHLTHGGGLGVDIGMLLAHLTATLITGWWLAQGESALWSVLRRVGTLTTRALRRVLAVLCAAATVTPQRHATRPPRHLRVPPARRELRDAVRRRGPPLRAAF</sequence>
<keyword evidence="2" id="KW-1133">Transmembrane helix</keyword>
<keyword evidence="4" id="KW-1185">Reference proteome</keyword>
<dbReference type="AlphaFoldDB" id="A0A7X0IF85"/>
<evidence type="ECO:0000313" key="4">
    <source>
        <dbReference type="Proteomes" id="UP000555564"/>
    </source>
</evidence>
<dbReference type="RefSeq" id="WP_246496690.1">
    <property type="nucleotide sequence ID" value="NZ_BAAALO010000024.1"/>
</dbReference>